<dbReference type="PANTHER" id="PTHR10587:SF128">
    <property type="entry name" value="POLYSACCHARIDE DEACETYLASE PDAB-RELATED"/>
    <property type="match status" value="1"/>
</dbReference>
<feature type="domain" description="NodB homology" evidence="1">
    <location>
        <begin position="55"/>
        <end position="234"/>
    </location>
</feature>
<dbReference type="RefSeq" id="WP_170158609.1">
    <property type="nucleotide sequence ID" value="NZ_RKRF01000015.1"/>
</dbReference>
<dbReference type="InterPro" id="IPR002509">
    <property type="entry name" value="NODB_dom"/>
</dbReference>
<dbReference type="PROSITE" id="PS51677">
    <property type="entry name" value="NODB"/>
    <property type="match status" value="1"/>
</dbReference>
<accession>A0A3N5AYK0</accession>
<evidence type="ECO:0000313" key="2">
    <source>
        <dbReference type="EMBL" id="RPF50047.1"/>
    </source>
</evidence>
<sequence length="251" mass="28790">MFFALNWTRWKKWMFIGLAGVIIYLSFHLSSSYVLNPNVEGQASGGIIKSLKDEKEISITINVAWGDDVIIDILEVLKEEKVKATFFVNGEWALRNEEIAKLIIEENHEVGLLGFYQDHYEDLTFDEITEDIKNGESTLERLNYEPLTLVRPPENKYNESVVNHINDLGYRTVFWSHFANIKQSTDPKQKGGNISNQMSNGDIILFKAQDNLTATPEVIKHLIEQKRQDGYKFVTITELLSPAKIKLNPLN</sequence>
<dbReference type="SUPFAM" id="SSF88713">
    <property type="entry name" value="Glycoside hydrolase/deacetylase"/>
    <property type="match status" value="1"/>
</dbReference>
<dbReference type="InterPro" id="IPR050248">
    <property type="entry name" value="Polysacc_deacetylase_ArnD"/>
</dbReference>
<dbReference type="PANTHER" id="PTHR10587">
    <property type="entry name" value="GLYCOSYL TRANSFERASE-RELATED"/>
    <property type="match status" value="1"/>
</dbReference>
<name>A0A3N5AYK0_9BACI</name>
<dbReference type="GO" id="GO:0016810">
    <property type="term" value="F:hydrolase activity, acting on carbon-nitrogen (but not peptide) bonds"/>
    <property type="evidence" value="ECO:0007669"/>
    <property type="project" value="InterPro"/>
</dbReference>
<evidence type="ECO:0000313" key="3">
    <source>
        <dbReference type="Proteomes" id="UP000276443"/>
    </source>
</evidence>
<evidence type="ECO:0000259" key="1">
    <source>
        <dbReference type="PROSITE" id="PS51677"/>
    </source>
</evidence>
<reference evidence="2 3" key="1">
    <citation type="submission" date="2018-11" db="EMBL/GenBank/DDBJ databases">
        <title>Genomic Encyclopedia of Type Strains, Phase IV (KMG-IV): sequencing the most valuable type-strain genomes for metagenomic binning, comparative biology and taxonomic classification.</title>
        <authorList>
            <person name="Goeker M."/>
        </authorList>
    </citation>
    <scope>NUCLEOTIDE SEQUENCE [LARGE SCALE GENOMIC DNA]</scope>
    <source>
        <strain evidence="2 3">DSM 18090</strain>
    </source>
</reference>
<dbReference type="Gene3D" id="3.20.20.370">
    <property type="entry name" value="Glycoside hydrolase/deacetylase"/>
    <property type="match status" value="1"/>
</dbReference>
<gene>
    <name evidence="2" type="ORF">EDC24_3084</name>
</gene>
<dbReference type="GO" id="GO:0005975">
    <property type="term" value="P:carbohydrate metabolic process"/>
    <property type="evidence" value="ECO:0007669"/>
    <property type="project" value="InterPro"/>
</dbReference>
<keyword evidence="3" id="KW-1185">Reference proteome</keyword>
<dbReference type="GO" id="GO:0016020">
    <property type="term" value="C:membrane"/>
    <property type="evidence" value="ECO:0007669"/>
    <property type="project" value="TreeGrafter"/>
</dbReference>
<dbReference type="AlphaFoldDB" id="A0A3N5AYK0"/>
<proteinExistence type="predicted"/>
<comment type="caution">
    <text evidence="2">The sequence shown here is derived from an EMBL/GenBank/DDBJ whole genome shotgun (WGS) entry which is preliminary data.</text>
</comment>
<dbReference type="EMBL" id="RKRF01000015">
    <property type="protein sequence ID" value="RPF50047.1"/>
    <property type="molecule type" value="Genomic_DNA"/>
</dbReference>
<dbReference type="Pfam" id="PF01522">
    <property type="entry name" value="Polysacc_deac_1"/>
    <property type="match status" value="1"/>
</dbReference>
<protein>
    <submittedName>
        <fullName evidence="2">Peptidoglycan/xylan/chitin deacetylase (PgdA/CDA1 family)</fullName>
    </submittedName>
</protein>
<dbReference type="InterPro" id="IPR011330">
    <property type="entry name" value="Glyco_hydro/deAcase_b/a-brl"/>
</dbReference>
<dbReference type="Proteomes" id="UP000276443">
    <property type="component" value="Unassembled WGS sequence"/>
</dbReference>
<organism evidence="2 3">
    <name type="scientific">Aquisalibacillus elongatus</name>
    <dbReference type="NCBI Taxonomy" id="485577"/>
    <lineage>
        <taxon>Bacteria</taxon>
        <taxon>Bacillati</taxon>
        <taxon>Bacillota</taxon>
        <taxon>Bacilli</taxon>
        <taxon>Bacillales</taxon>
        <taxon>Bacillaceae</taxon>
        <taxon>Aquisalibacillus</taxon>
    </lineage>
</organism>